<accession>A0A517M8X2</accession>
<evidence type="ECO:0000313" key="2">
    <source>
        <dbReference type="Proteomes" id="UP000319557"/>
    </source>
</evidence>
<dbReference type="AlphaFoldDB" id="A0A517M8X2"/>
<dbReference type="Proteomes" id="UP000319557">
    <property type="component" value="Chromosome"/>
</dbReference>
<protein>
    <submittedName>
        <fullName evidence="1">Uncharacterized protein</fullName>
    </submittedName>
</protein>
<proteinExistence type="predicted"/>
<gene>
    <name evidence="1" type="ORF">EC9_54710</name>
</gene>
<sequence>MKARQLRTLLGNASVSNVVARHGAAEMFD</sequence>
<dbReference type="EMBL" id="CP036261">
    <property type="protein sequence ID" value="QDS91247.1"/>
    <property type="molecule type" value="Genomic_DNA"/>
</dbReference>
<keyword evidence="2" id="KW-1185">Reference proteome</keyword>
<name>A0A517M8X2_9BACT</name>
<dbReference type="KEGG" id="ruv:EC9_54710"/>
<reference evidence="1 2" key="1">
    <citation type="submission" date="2019-02" db="EMBL/GenBank/DDBJ databases">
        <title>Deep-cultivation of Planctomycetes and their phenomic and genomic characterization uncovers novel biology.</title>
        <authorList>
            <person name="Wiegand S."/>
            <person name="Jogler M."/>
            <person name="Boedeker C."/>
            <person name="Pinto D."/>
            <person name="Vollmers J."/>
            <person name="Rivas-Marin E."/>
            <person name="Kohn T."/>
            <person name="Peeters S.H."/>
            <person name="Heuer A."/>
            <person name="Rast P."/>
            <person name="Oberbeckmann S."/>
            <person name="Bunk B."/>
            <person name="Jeske O."/>
            <person name="Meyerdierks A."/>
            <person name="Storesund J.E."/>
            <person name="Kallscheuer N."/>
            <person name="Luecker S."/>
            <person name="Lage O.M."/>
            <person name="Pohl T."/>
            <person name="Merkel B.J."/>
            <person name="Hornburger P."/>
            <person name="Mueller R.-W."/>
            <person name="Bruemmer F."/>
            <person name="Labrenz M."/>
            <person name="Spormann A.M."/>
            <person name="Op den Camp H."/>
            <person name="Overmann J."/>
            <person name="Amann R."/>
            <person name="Jetten M.S.M."/>
            <person name="Mascher T."/>
            <person name="Medema M.H."/>
            <person name="Devos D.P."/>
            <person name="Kaster A.-K."/>
            <person name="Ovreas L."/>
            <person name="Rohde M."/>
            <person name="Galperin M.Y."/>
            <person name="Jogler C."/>
        </authorList>
    </citation>
    <scope>NUCLEOTIDE SEQUENCE [LARGE SCALE GENOMIC DNA]</scope>
    <source>
        <strain evidence="1 2">EC9</strain>
    </source>
</reference>
<organism evidence="1 2">
    <name type="scientific">Rosistilla ulvae</name>
    <dbReference type="NCBI Taxonomy" id="1930277"/>
    <lineage>
        <taxon>Bacteria</taxon>
        <taxon>Pseudomonadati</taxon>
        <taxon>Planctomycetota</taxon>
        <taxon>Planctomycetia</taxon>
        <taxon>Pirellulales</taxon>
        <taxon>Pirellulaceae</taxon>
        <taxon>Rosistilla</taxon>
    </lineage>
</organism>
<evidence type="ECO:0000313" key="1">
    <source>
        <dbReference type="EMBL" id="QDS91247.1"/>
    </source>
</evidence>